<dbReference type="InterPro" id="IPR036928">
    <property type="entry name" value="AS_sf"/>
</dbReference>
<evidence type="ECO:0000259" key="1">
    <source>
        <dbReference type="Pfam" id="PF01425"/>
    </source>
</evidence>
<dbReference type="InterPro" id="IPR023631">
    <property type="entry name" value="Amidase_dom"/>
</dbReference>
<dbReference type="RefSeq" id="WP_106148008.1">
    <property type="nucleotide sequence ID" value="NZ_PVYX01000003.1"/>
</dbReference>
<dbReference type="Gene3D" id="3.90.1300.10">
    <property type="entry name" value="Amidase signature (AS) domain"/>
    <property type="match status" value="1"/>
</dbReference>
<feature type="domain" description="Amidase" evidence="1">
    <location>
        <begin position="121"/>
        <end position="543"/>
    </location>
</feature>
<sequence length="565" mass="62284">MENRFQNSIAQFKFVLIALLVFASCKQEANKVETIEEVILWEPYNDSSEVAANAEHEVARMRYKLIQSKVWNKNDTFLPMHQEVSKMDSTTYTSLRPLILEQSIPVIQEHISNGKLSYEQLVLFYLHRIYKYELDNGTTLNTVIAINPKVLDEARALDANSEGHHPIYGMPILLKDNIGTDDMNTTAGAIALKDNLADDAFIVDRLKEKGALILGKVNLSEWAYFLCDGCPVGYSALWGQTLNPYGRRVFESGGSSSGSGTSVAANYAVAAVGTETSGSILSPSSQNSVVGLKPTIGLLSRTGIVPISSTLDTPGPMTKNVVDNAILLDAMMGYDKVDDASVLTGWEKDWYQTEEPSTLKGKRFGVFKNLMGRDSIYKATIEKIKEAGATVVEFEPPQVEMDGFLSILNIDMKNDLPAYIQNHVKDVQAVAVKDVADVVNFNLQDTLIRIPYGQARLDGILADSTSAEGLAEIKKRLQANGRKYFNEAMEAHDLDAILSINNYHAGFAAVAKYPALTIPMGYKPSGEPISLTFIAKQFQEAKLYDLGMAYENAIKVRKIPSGYKD</sequence>
<reference evidence="2 3" key="1">
    <citation type="submission" date="2018-03" db="EMBL/GenBank/DDBJ databases">
        <title>Genomic Encyclopedia of Archaeal and Bacterial Type Strains, Phase II (KMG-II): from individual species to whole genera.</title>
        <authorList>
            <person name="Goeker M."/>
        </authorList>
    </citation>
    <scope>NUCLEOTIDE SEQUENCE [LARGE SCALE GENOMIC DNA]</scope>
    <source>
        <strain evidence="2 3">DSM 25027</strain>
    </source>
</reference>
<organism evidence="2 3">
    <name type="scientific">Flagellimonas meridianipacifica</name>
    <dbReference type="NCBI Taxonomy" id="1080225"/>
    <lineage>
        <taxon>Bacteria</taxon>
        <taxon>Pseudomonadati</taxon>
        <taxon>Bacteroidota</taxon>
        <taxon>Flavobacteriia</taxon>
        <taxon>Flavobacteriales</taxon>
        <taxon>Flavobacteriaceae</taxon>
        <taxon>Flagellimonas</taxon>
    </lineage>
</organism>
<dbReference type="PROSITE" id="PS51257">
    <property type="entry name" value="PROKAR_LIPOPROTEIN"/>
    <property type="match status" value="1"/>
</dbReference>
<dbReference type="Pfam" id="PF01425">
    <property type="entry name" value="Amidase"/>
    <property type="match status" value="1"/>
</dbReference>
<dbReference type="EMBL" id="PVYX01000003">
    <property type="protein sequence ID" value="PRX53194.1"/>
    <property type="molecule type" value="Genomic_DNA"/>
</dbReference>
<proteinExistence type="predicted"/>
<gene>
    <name evidence="2" type="ORF">CLV81_4101</name>
</gene>
<accession>A0A2T0M6T2</accession>
<comment type="caution">
    <text evidence="2">The sequence shown here is derived from an EMBL/GenBank/DDBJ whole genome shotgun (WGS) entry which is preliminary data.</text>
</comment>
<dbReference type="OrthoDB" id="9811471at2"/>
<protein>
    <submittedName>
        <fullName evidence="2">Amidase</fullName>
    </submittedName>
</protein>
<keyword evidence="3" id="KW-1185">Reference proteome</keyword>
<evidence type="ECO:0000313" key="3">
    <source>
        <dbReference type="Proteomes" id="UP000237640"/>
    </source>
</evidence>
<evidence type="ECO:0000313" key="2">
    <source>
        <dbReference type="EMBL" id="PRX53194.1"/>
    </source>
</evidence>
<dbReference type="PANTHER" id="PTHR42678">
    <property type="entry name" value="AMIDASE"/>
    <property type="match status" value="1"/>
</dbReference>
<dbReference type="Proteomes" id="UP000237640">
    <property type="component" value="Unassembled WGS sequence"/>
</dbReference>
<dbReference type="SUPFAM" id="SSF75304">
    <property type="entry name" value="Amidase signature (AS) enzymes"/>
    <property type="match status" value="1"/>
</dbReference>
<dbReference type="AlphaFoldDB" id="A0A2T0M6T2"/>
<name>A0A2T0M6T2_9FLAO</name>
<dbReference type="PANTHER" id="PTHR42678:SF34">
    <property type="entry name" value="OS04G0183300 PROTEIN"/>
    <property type="match status" value="1"/>
</dbReference>